<evidence type="ECO:0000313" key="2">
    <source>
        <dbReference type="Proteomes" id="UP000789396"/>
    </source>
</evidence>
<evidence type="ECO:0000313" key="1">
    <source>
        <dbReference type="EMBL" id="CAG8780333.1"/>
    </source>
</evidence>
<name>A0A9N9P0D2_9GLOM</name>
<accession>A0A9N9P0D2</accession>
<proteinExistence type="predicted"/>
<protein>
    <submittedName>
        <fullName evidence="1">6085_t:CDS:1</fullName>
    </submittedName>
</protein>
<gene>
    <name evidence="1" type="ORF">RFULGI_LOCUS15759</name>
</gene>
<dbReference type="Proteomes" id="UP000789396">
    <property type="component" value="Unassembled WGS sequence"/>
</dbReference>
<keyword evidence="2" id="KW-1185">Reference proteome</keyword>
<dbReference type="EMBL" id="CAJVPZ010052265">
    <property type="protein sequence ID" value="CAG8780333.1"/>
    <property type="molecule type" value="Genomic_DNA"/>
</dbReference>
<sequence>NVTLQARDLNNCQIHDYRPGTNLLKIPKREIPDRPYLAERQD</sequence>
<dbReference type="AlphaFoldDB" id="A0A9N9P0D2"/>
<organism evidence="1 2">
    <name type="scientific">Racocetra fulgida</name>
    <dbReference type="NCBI Taxonomy" id="60492"/>
    <lineage>
        <taxon>Eukaryota</taxon>
        <taxon>Fungi</taxon>
        <taxon>Fungi incertae sedis</taxon>
        <taxon>Mucoromycota</taxon>
        <taxon>Glomeromycotina</taxon>
        <taxon>Glomeromycetes</taxon>
        <taxon>Diversisporales</taxon>
        <taxon>Gigasporaceae</taxon>
        <taxon>Racocetra</taxon>
    </lineage>
</organism>
<feature type="non-terminal residue" evidence="1">
    <location>
        <position position="1"/>
    </location>
</feature>
<comment type="caution">
    <text evidence="1">The sequence shown here is derived from an EMBL/GenBank/DDBJ whole genome shotgun (WGS) entry which is preliminary data.</text>
</comment>
<reference evidence="1" key="1">
    <citation type="submission" date="2021-06" db="EMBL/GenBank/DDBJ databases">
        <authorList>
            <person name="Kallberg Y."/>
            <person name="Tangrot J."/>
            <person name="Rosling A."/>
        </authorList>
    </citation>
    <scope>NUCLEOTIDE SEQUENCE</scope>
    <source>
        <strain evidence="1">IN212</strain>
    </source>
</reference>